<feature type="transmembrane region" description="Helical" evidence="6">
    <location>
        <begin position="607"/>
        <end position="625"/>
    </location>
</feature>
<dbReference type="PROSITE" id="PS50156">
    <property type="entry name" value="SSD"/>
    <property type="match status" value="1"/>
</dbReference>
<feature type="transmembrane region" description="Helical" evidence="6">
    <location>
        <begin position="659"/>
        <end position="679"/>
    </location>
</feature>
<comment type="subcellular location">
    <subcellularLocation>
        <location evidence="1">Cell membrane</location>
        <topology evidence="1">Multi-pass membrane protein</topology>
    </subcellularLocation>
</comment>
<dbReference type="InterPro" id="IPR004869">
    <property type="entry name" value="MMPL_dom"/>
</dbReference>
<dbReference type="RefSeq" id="WP_058022666.1">
    <property type="nucleotide sequence ID" value="NZ_CP013189.1"/>
</dbReference>
<reference evidence="8 9" key="1">
    <citation type="submission" date="2015-11" db="EMBL/GenBank/DDBJ databases">
        <authorList>
            <person name="Zhang Y."/>
            <person name="Guo Z."/>
        </authorList>
    </citation>
    <scope>NUCLEOTIDE SEQUENCE [LARGE SCALE GENOMIC DNA]</scope>
    <source>
        <strain evidence="8 9">KCTC 32221</strain>
    </source>
</reference>
<dbReference type="GO" id="GO:0005886">
    <property type="term" value="C:plasma membrane"/>
    <property type="evidence" value="ECO:0007669"/>
    <property type="project" value="UniProtKB-SubCell"/>
</dbReference>
<keyword evidence="5 6" id="KW-0472">Membrane</keyword>
<feature type="transmembrane region" description="Helical" evidence="6">
    <location>
        <begin position="269"/>
        <end position="292"/>
    </location>
</feature>
<keyword evidence="9" id="KW-1185">Reference proteome</keyword>
<evidence type="ECO:0000256" key="2">
    <source>
        <dbReference type="ARBA" id="ARBA00022475"/>
    </source>
</evidence>
<protein>
    <recommendedName>
        <fullName evidence="7">SSD domain-containing protein</fullName>
    </recommendedName>
</protein>
<dbReference type="Pfam" id="PF03176">
    <property type="entry name" value="MMPL"/>
    <property type="match status" value="2"/>
</dbReference>
<dbReference type="SUPFAM" id="SSF82866">
    <property type="entry name" value="Multidrug efflux transporter AcrB transmembrane domain"/>
    <property type="match status" value="2"/>
</dbReference>
<feature type="transmembrane region" description="Helical" evidence="6">
    <location>
        <begin position="345"/>
        <end position="366"/>
    </location>
</feature>
<dbReference type="KEGG" id="pspi:PS2015_2628"/>
<dbReference type="PANTHER" id="PTHR33406:SF12">
    <property type="entry name" value="BLR2997 PROTEIN"/>
    <property type="match status" value="1"/>
</dbReference>
<evidence type="ECO:0000256" key="3">
    <source>
        <dbReference type="ARBA" id="ARBA00022692"/>
    </source>
</evidence>
<dbReference type="Gene3D" id="1.20.1640.10">
    <property type="entry name" value="Multidrug efflux transporter AcrB transmembrane domain"/>
    <property type="match status" value="2"/>
</dbReference>
<accession>A0A0S2KFZ8</accession>
<gene>
    <name evidence="8" type="ORF">PS2015_2628</name>
</gene>
<dbReference type="InterPro" id="IPR000731">
    <property type="entry name" value="SSD"/>
</dbReference>
<evidence type="ECO:0000256" key="1">
    <source>
        <dbReference type="ARBA" id="ARBA00004651"/>
    </source>
</evidence>
<feature type="transmembrane region" description="Helical" evidence="6">
    <location>
        <begin position="707"/>
        <end position="729"/>
    </location>
</feature>
<dbReference type="Proteomes" id="UP000065641">
    <property type="component" value="Chromosome"/>
</dbReference>
<sequence>MFEFLVRQRNLLLLGSVCLTLFLAAGIRHADFDTRIEILLGDNDPFIAERDLLNQRFQEPQQINIAVTAAQADISVFSPPVLNALGDMHFAYRQIPYAKSASSVVAFDSPYGEIGLIAGRFRNFESVNPEILQNARERAMNNQLIGRTMVSADEVVALFSITLSLTDTTTEQNREIASSLTRLIDELHTNHPGVRFFGSGEAMYEMSTRAAMLQDLIYLLPWVILICILFICYCFKSVRHGASILIVTLLTVASTVGTLAWSGTAFNSISVMAPLVVVIIAVANTAHLLSIFRQQRRNGTAPEEAMQQSLNLNLRPVTLAALTTTIGFLSLNYASSPAISQFGSIVASGVTYAWCYAFLAFPALVLMTDSGNIEKQDSIAFAGRFLTACRHLRQFYPRTIFLGTIAAGTIAALLLPLNQTDFDRTDFIDQDSQLHQYFELLARHMGRGNVISWGVEIHDIEVSDPATLHELDRLAEWLRSRDDVTAVVSLADVIKTINQTLEGNRYDSPEQAFRIPADQSTIDQHLMNYLSVQRDSYALDRFLHDASSTVRLFVTTGPLSNQQIIDLDTALADHINRSGLSDTFRLLHGSDTVLFARMDKTVTVELIISYAISLTMITLVLTLGLRSVRLGLISVAANLLPATLVFGAWAILVGQIDPFVMMLFSISIGLVVDDTVHLISHFQRQREGGADIDTACEEAAQLAGPALTITTAVLALGTFILLFASTLYFQQAATLLVPIVVLALLLDLTFLPLLLKRADGLRLTAIPPT</sequence>
<keyword evidence="3 6" id="KW-0812">Transmembrane</keyword>
<dbReference type="PANTHER" id="PTHR33406">
    <property type="entry name" value="MEMBRANE PROTEIN MJ1562-RELATED"/>
    <property type="match status" value="1"/>
</dbReference>
<dbReference type="EMBL" id="CP013189">
    <property type="protein sequence ID" value="ALO47260.1"/>
    <property type="molecule type" value="Genomic_DNA"/>
</dbReference>
<feature type="transmembrane region" description="Helical" evidence="6">
    <location>
        <begin position="632"/>
        <end position="653"/>
    </location>
</feature>
<evidence type="ECO:0000313" key="9">
    <source>
        <dbReference type="Proteomes" id="UP000065641"/>
    </source>
</evidence>
<feature type="transmembrane region" description="Helical" evidence="6">
    <location>
        <begin position="312"/>
        <end position="333"/>
    </location>
</feature>
<dbReference type="InterPro" id="IPR050545">
    <property type="entry name" value="Mycobact_MmpL"/>
</dbReference>
<keyword evidence="4 6" id="KW-1133">Transmembrane helix</keyword>
<dbReference type="STRING" id="1249552.PS2015_2628"/>
<dbReference type="AlphaFoldDB" id="A0A0S2KFZ8"/>
<organism evidence="8 9">
    <name type="scientific">Pseudohongiella spirulinae</name>
    <dbReference type="NCBI Taxonomy" id="1249552"/>
    <lineage>
        <taxon>Bacteria</taxon>
        <taxon>Pseudomonadati</taxon>
        <taxon>Pseudomonadota</taxon>
        <taxon>Gammaproteobacteria</taxon>
        <taxon>Pseudomonadales</taxon>
        <taxon>Pseudohongiellaceae</taxon>
        <taxon>Pseudohongiella</taxon>
    </lineage>
</organism>
<evidence type="ECO:0000256" key="5">
    <source>
        <dbReference type="ARBA" id="ARBA00023136"/>
    </source>
</evidence>
<feature type="transmembrane region" description="Helical" evidence="6">
    <location>
        <begin position="400"/>
        <end position="417"/>
    </location>
</feature>
<evidence type="ECO:0000313" key="8">
    <source>
        <dbReference type="EMBL" id="ALO47260.1"/>
    </source>
</evidence>
<proteinExistence type="predicted"/>
<feature type="transmembrane region" description="Helical" evidence="6">
    <location>
        <begin position="735"/>
        <end position="755"/>
    </location>
</feature>
<evidence type="ECO:0000256" key="4">
    <source>
        <dbReference type="ARBA" id="ARBA00022989"/>
    </source>
</evidence>
<feature type="transmembrane region" description="Helical" evidence="6">
    <location>
        <begin position="216"/>
        <end position="235"/>
    </location>
</feature>
<keyword evidence="2" id="KW-1003">Cell membrane</keyword>
<feature type="transmembrane region" description="Helical" evidence="6">
    <location>
        <begin position="242"/>
        <end position="263"/>
    </location>
</feature>
<dbReference type="OrthoDB" id="9803781at2"/>
<evidence type="ECO:0000256" key="6">
    <source>
        <dbReference type="SAM" id="Phobius"/>
    </source>
</evidence>
<name>A0A0S2KFZ8_9GAMM</name>
<evidence type="ECO:0000259" key="7">
    <source>
        <dbReference type="PROSITE" id="PS50156"/>
    </source>
</evidence>
<feature type="domain" description="SSD" evidence="7">
    <location>
        <begin position="241"/>
        <end position="367"/>
    </location>
</feature>